<dbReference type="Proteomes" id="UP000321287">
    <property type="component" value="Unassembled WGS sequence"/>
</dbReference>
<gene>
    <name evidence="1" type="ORF">ABO01nite_24770</name>
</gene>
<organism evidence="1 2">
    <name type="scientific">Asaia bogorensis NBRC 16594</name>
    <dbReference type="NCBI Taxonomy" id="1231624"/>
    <lineage>
        <taxon>Bacteria</taxon>
        <taxon>Pseudomonadati</taxon>
        <taxon>Pseudomonadota</taxon>
        <taxon>Alphaproteobacteria</taxon>
        <taxon>Acetobacterales</taxon>
        <taxon>Acetobacteraceae</taxon>
        <taxon>Asaia</taxon>
    </lineage>
</organism>
<comment type="caution">
    <text evidence="1">The sequence shown here is derived from an EMBL/GenBank/DDBJ whole genome shotgun (WGS) entry which is preliminary data.</text>
</comment>
<dbReference type="EMBL" id="BJVS01000007">
    <property type="protein sequence ID" value="GEL54470.1"/>
    <property type="molecule type" value="Genomic_DNA"/>
</dbReference>
<evidence type="ECO:0000313" key="2">
    <source>
        <dbReference type="Proteomes" id="UP000321287"/>
    </source>
</evidence>
<proteinExistence type="predicted"/>
<sequence>MDIAASTVVTSWQIPAWRTQVIFTKRYMAVICKGRWGGCHFSRSDRAACIPRKQITTERIDASQTTPEAQARTT</sequence>
<keyword evidence="2" id="KW-1185">Reference proteome</keyword>
<accession>A0AAN4R4Y0</accession>
<protein>
    <submittedName>
        <fullName evidence="1">Uncharacterized protein</fullName>
    </submittedName>
</protein>
<reference evidence="1 2" key="1">
    <citation type="submission" date="2019-07" db="EMBL/GenBank/DDBJ databases">
        <title>Whole genome shotgun sequence of Asaia bogorensis NBRC 16594.</title>
        <authorList>
            <person name="Hosoyama A."/>
            <person name="Uohara A."/>
            <person name="Ohji S."/>
            <person name="Ichikawa N."/>
        </authorList>
    </citation>
    <scope>NUCLEOTIDE SEQUENCE [LARGE SCALE GENOMIC DNA]</scope>
    <source>
        <strain evidence="1 2">NBRC 16594</strain>
    </source>
</reference>
<dbReference type="AlphaFoldDB" id="A0AAN4R4Y0"/>
<name>A0AAN4R4Y0_9PROT</name>
<evidence type="ECO:0000313" key="1">
    <source>
        <dbReference type="EMBL" id="GEL54470.1"/>
    </source>
</evidence>